<feature type="signal peptide" evidence="19">
    <location>
        <begin position="1"/>
        <end position="18"/>
    </location>
</feature>
<evidence type="ECO:0000256" key="14">
    <source>
        <dbReference type="ARBA" id="ARBA00023098"/>
    </source>
</evidence>
<evidence type="ECO:0000256" key="12">
    <source>
        <dbReference type="ARBA" id="ARBA00022989"/>
    </source>
</evidence>
<dbReference type="EMBL" id="DF836519">
    <property type="protein sequence ID" value="GAN08900.1"/>
    <property type="molecule type" value="Genomic_DNA"/>
</dbReference>
<evidence type="ECO:0000256" key="10">
    <source>
        <dbReference type="ARBA" id="ARBA00022963"/>
    </source>
</evidence>
<dbReference type="OrthoDB" id="58570at2759"/>
<evidence type="ECO:0000256" key="13">
    <source>
        <dbReference type="ARBA" id="ARBA00023006"/>
    </source>
</evidence>
<keyword evidence="22" id="KW-1185">Reference proteome</keyword>
<evidence type="ECO:0000256" key="7">
    <source>
        <dbReference type="ARBA" id="ARBA00022692"/>
    </source>
</evidence>
<evidence type="ECO:0000256" key="18">
    <source>
        <dbReference type="ARBA" id="ARBA00029828"/>
    </source>
</evidence>
<reference evidence="21" key="1">
    <citation type="submission" date="2014-09" db="EMBL/GenBank/DDBJ databases">
        <title>Draft genome sequence of an oleaginous Mucoromycotina fungus Mucor ambiguus NBRC6742.</title>
        <authorList>
            <person name="Takeda I."/>
            <person name="Yamane N."/>
            <person name="Morita T."/>
            <person name="Tamano K."/>
            <person name="Machida M."/>
            <person name="Baker S."/>
            <person name="Koike H."/>
        </authorList>
    </citation>
    <scope>NUCLEOTIDE SEQUENCE</scope>
    <source>
        <strain evidence="21">NBRC 6742</strain>
    </source>
</reference>
<evidence type="ECO:0000256" key="4">
    <source>
        <dbReference type="ARBA" id="ARBA00010701"/>
    </source>
</evidence>
<dbReference type="Pfam" id="PF01764">
    <property type="entry name" value="Lipase_3"/>
    <property type="match status" value="1"/>
</dbReference>
<dbReference type="GO" id="GO:0034496">
    <property type="term" value="P:multivesicular body membrane disassembly"/>
    <property type="evidence" value="ECO:0007669"/>
    <property type="project" value="TreeGrafter"/>
</dbReference>
<evidence type="ECO:0000256" key="3">
    <source>
        <dbReference type="ARBA" id="ARBA00004343"/>
    </source>
</evidence>
<dbReference type="GO" id="GO:0004620">
    <property type="term" value="F:phospholipase activity"/>
    <property type="evidence" value="ECO:0007669"/>
    <property type="project" value="TreeGrafter"/>
</dbReference>
<keyword evidence="11" id="KW-0735">Signal-anchor</keyword>
<evidence type="ECO:0000256" key="16">
    <source>
        <dbReference type="ARBA" id="ARBA00023180"/>
    </source>
</evidence>
<dbReference type="Gene3D" id="3.40.50.1820">
    <property type="entry name" value="alpha/beta hydrolase"/>
    <property type="match status" value="1"/>
</dbReference>
<keyword evidence="14" id="KW-0443">Lipid metabolism</keyword>
<comment type="subunit">
    <text evidence="5">Binds to both phosphatidylinositol (PI) and phosphatidylinositol 3,5-bisphosphate (PIP2).</text>
</comment>
<comment type="subcellular location">
    <subcellularLocation>
        <location evidence="3">Endosome</location>
        <location evidence="3">Multivesicular body membrane</location>
        <topology evidence="3">Single-pass type II membrane protein</topology>
    </subcellularLocation>
    <subcellularLocation>
        <location evidence="2">Prevacuolar compartment membrane</location>
        <topology evidence="2">Single-pass type II membrane protein</topology>
    </subcellularLocation>
</comment>
<dbReference type="GO" id="GO:0032585">
    <property type="term" value="C:multivesicular body membrane"/>
    <property type="evidence" value="ECO:0007669"/>
    <property type="project" value="UniProtKB-SubCell"/>
</dbReference>
<dbReference type="AlphaFoldDB" id="A0A0C9LWP8"/>
<dbReference type="GO" id="GO:0004806">
    <property type="term" value="F:triacylglycerol lipase activity"/>
    <property type="evidence" value="ECO:0007669"/>
    <property type="project" value="UniProtKB-EC"/>
</dbReference>
<dbReference type="InterPro" id="IPR029058">
    <property type="entry name" value="AB_hydrolase_fold"/>
</dbReference>
<comment type="similarity">
    <text evidence="4">Belongs to the AB hydrolase superfamily. Lipase family.</text>
</comment>
<feature type="chain" id="PRO_5002199082" description="triacylglycerol lipase" evidence="19">
    <location>
        <begin position="19"/>
        <end position="420"/>
    </location>
</feature>
<evidence type="ECO:0000256" key="19">
    <source>
        <dbReference type="SAM" id="SignalP"/>
    </source>
</evidence>
<keyword evidence="19" id="KW-0732">Signal</keyword>
<evidence type="ECO:0000256" key="9">
    <source>
        <dbReference type="ARBA" id="ARBA00022801"/>
    </source>
</evidence>
<feature type="domain" description="Fungal lipase-type" evidence="20">
    <location>
        <begin position="248"/>
        <end position="278"/>
    </location>
</feature>
<dbReference type="SUPFAM" id="SSF53474">
    <property type="entry name" value="alpha/beta-Hydrolases"/>
    <property type="match status" value="1"/>
</dbReference>
<keyword evidence="9" id="KW-0378">Hydrolase</keyword>
<evidence type="ECO:0000256" key="1">
    <source>
        <dbReference type="ARBA" id="ARBA00001024"/>
    </source>
</evidence>
<dbReference type="GO" id="GO:0006660">
    <property type="term" value="P:phosphatidylserine catabolic process"/>
    <property type="evidence" value="ECO:0007669"/>
    <property type="project" value="TreeGrafter"/>
</dbReference>
<dbReference type="GO" id="GO:0034727">
    <property type="term" value="P:piecemeal microautophagy of the nucleus"/>
    <property type="evidence" value="ECO:0007669"/>
    <property type="project" value="TreeGrafter"/>
</dbReference>
<evidence type="ECO:0000313" key="22">
    <source>
        <dbReference type="Proteomes" id="UP000053815"/>
    </source>
</evidence>
<dbReference type="InterPro" id="IPR002921">
    <property type="entry name" value="Fungal_lipase-type"/>
</dbReference>
<comment type="catalytic activity">
    <reaction evidence="1">
        <text>a triacylglycerol + H2O = a diacylglycerol + a fatty acid + H(+)</text>
        <dbReference type="Rhea" id="RHEA:12044"/>
        <dbReference type="ChEBI" id="CHEBI:15377"/>
        <dbReference type="ChEBI" id="CHEBI:15378"/>
        <dbReference type="ChEBI" id="CHEBI:17855"/>
        <dbReference type="ChEBI" id="CHEBI:18035"/>
        <dbReference type="ChEBI" id="CHEBI:28868"/>
        <dbReference type="EC" id="3.1.1.3"/>
    </reaction>
</comment>
<dbReference type="InterPro" id="IPR050805">
    <property type="entry name" value="ATG15_Lipase"/>
</dbReference>
<dbReference type="PANTHER" id="PTHR47175">
    <property type="entry name" value="LIPASE ATG15-RELATED"/>
    <property type="match status" value="1"/>
</dbReference>
<evidence type="ECO:0000256" key="17">
    <source>
        <dbReference type="ARBA" id="ARBA00024663"/>
    </source>
</evidence>
<evidence type="ECO:0000256" key="6">
    <source>
        <dbReference type="ARBA" id="ARBA00013279"/>
    </source>
</evidence>
<comment type="function">
    <text evidence="17">Lipase which is essential for lysis of subvacuolar cytoplasm to vacuole targeted bodies and intravacuolar autophagic bodies. Involved in the lysis of intravacuolar multivesicular body (MVB) vesicles. The intravacuolar membrane disintegration by ATG15 is critical to life span extension.</text>
</comment>
<evidence type="ECO:0000256" key="15">
    <source>
        <dbReference type="ARBA" id="ARBA00023136"/>
    </source>
</evidence>
<dbReference type="STRING" id="91626.A0A0C9LWP8"/>
<proteinExistence type="inferred from homology"/>
<dbReference type="GO" id="GO:0046461">
    <property type="term" value="P:neutral lipid catabolic process"/>
    <property type="evidence" value="ECO:0007669"/>
    <property type="project" value="TreeGrafter"/>
</dbReference>
<keyword evidence="8" id="KW-0967">Endosome</keyword>
<dbReference type="PANTHER" id="PTHR47175:SF2">
    <property type="entry name" value="LIPASE ATG15-RELATED"/>
    <property type="match status" value="1"/>
</dbReference>
<keyword evidence="15" id="KW-0472">Membrane</keyword>
<name>A0A0C9LWP8_9FUNG</name>
<dbReference type="GO" id="GO:0005775">
    <property type="term" value="C:vacuolar lumen"/>
    <property type="evidence" value="ECO:0007669"/>
    <property type="project" value="TreeGrafter"/>
</dbReference>
<accession>A0A0C9LWP8</accession>
<evidence type="ECO:0000256" key="5">
    <source>
        <dbReference type="ARBA" id="ARBA00011137"/>
    </source>
</evidence>
<evidence type="ECO:0000259" key="20">
    <source>
        <dbReference type="Pfam" id="PF01764"/>
    </source>
</evidence>
<dbReference type="EC" id="3.1.1.3" evidence="6"/>
<protein>
    <recommendedName>
        <fullName evidence="6">triacylglycerol lipase</fullName>
        <ecNumber evidence="6">3.1.1.3</ecNumber>
    </recommendedName>
    <alternativeName>
        <fullName evidence="18">Autophagy-related protein 15</fullName>
    </alternativeName>
</protein>
<evidence type="ECO:0000313" key="21">
    <source>
        <dbReference type="EMBL" id="GAN08900.1"/>
    </source>
</evidence>
<keyword evidence="10" id="KW-0442">Lipid degradation</keyword>
<keyword evidence="13" id="KW-0072">Autophagy</keyword>
<sequence length="420" mass="46528">MIVRNILLAALFITHSLCKPQAYLGIPLPLNNMSLKSIYHHFPNYGPTPKRFQMMQVDTPTKPYYVQSEIGTAYRPTPAYMEQLLAMRDTSRLFRVNQASAELTQSPYLLPDVTDQASVLSLAEMSFNAYTELGKDGQWYDLGSKWRINSTFGWESDGMRGHVFGNTDNSHLIISFKGTSAGLFNGEPTGEKDKLNDNLLFSCCCGKVNRGWTAVCDCNDSKNQYQCDQQCLDKTISKAELYFDYAAHMYMDVADKYPGATIWLTGHSLGGAIAALLGQTFGVPAVSFESPGDRLASERLHLPRAPGAKDMPIWHFGHTADPIFIGVCTGPTSGCFYGGFAMEARCHTGKVCVWDTVKDNGWRVNVATHRIATVIEDILKKPDKFPLPKCKVEENCQDCGLWTFVDGRDKLTAAGSVGCM</sequence>
<dbReference type="Proteomes" id="UP000053815">
    <property type="component" value="Unassembled WGS sequence"/>
</dbReference>
<organism evidence="21">
    <name type="scientific">Mucor ambiguus</name>
    <dbReference type="NCBI Taxonomy" id="91626"/>
    <lineage>
        <taxon>Eukaryota</taxon>
        <taxon>Fungi</taxon>
        <taxon>Fungi incertae sedis</taxon>
        <taxon>Mucoromycota</taxon>
        <taxon>Mucoromycotina</taxon>
        <taxon>Mucoromycetes</taxon>
        <taxon>Mucorales</taxon>
        <taxon>Mucorineae</taxon>
        <taxon>Mucoraceae</taxon>
        <taxon>Mucor</taxon>
    </lineage>
</organism>
<evidence type="ECO:0000256" key="8">
    <source>
        <dbReference type="ARBA" id="ARBA00022753"/>
    </source>
</evidence>
<keyword evidence="7" id="KW-0812">Transmembrane</keyword>
<keyword evidence="16" id="KW-0325">Glycoprotein</keyword>
<evidence type="ECO:0000256" key="2">
    <source>
        <dbReference type="ARBA" id="ARBA00004270"/>
    </source>
</evidence>
<evidence type="ECO:0000256" key="11">
    <source>
        <dbReference type="ARBA" id="ARBA00022968"/>
    </source>
</evidence>
<keyword evidence="12" id="KW-1133">Transmembrane helix</keyword>
<gene>
    <name evidence="21" type="ORF">MAM1_0230d08419</name>
</gene>